<evidence type="ECO:0000313" key="2">
    <source>
        <dbReference type="EMBL" id="CQR72419.1"/>
    </source>
</evidence>
<evidence type="ECO:0000313" key="3">
    <source>
        <dbReference type="Proteomes" id="UP000049855"/>
    </source>
</evidence>
<dbReference type="InterPro" id="IPR027417">
    <property type="entry name" value="P-loop_NTPase"/>
</dbReference>
<dbReference type="Pfam" id="PF00037">
    <property type="entry name" value="Fer4"/>
    <property type="match status" value="1"/>
</dbReference>
<dbReference type="EMBL" id="CTRP01000010">
    <property type="protein sequence ID" value="CQR72419.1"/>
    <property type="molecule type" value="Genomic_DNA"/>
</dbReference>
<dbReference type="InterPro" id="IPR017896">
    <property type="entry name" value="4Fe4S_Fe-S-bd"/>
</dbReference>
<proteinExistence type="predicted"/>
<accession>A0A0U1KZ56</accession>
<dbReference type="Proteomes" id="UP000049855">
    <property type="component" value="Unassembled WGS sequence"/>
</dbReference>
<dbReference type="PANTHER" id="PTHR43063:SF1">
    <property type="entry name" value="4FE-4S CLUSTER CONTAINING PARA FAMILY ATPASE PROTEIN"/>
    <property type="match status" value="1"/>
</dbReference>
<sequence length="283" mass="29694">MLISIASGKGGTGKTTLALLLAAAHSQITLIDCDVEEPNCHLFLQPKWQGPGQNITVMVPRIDSDRCNGCGACSAVCLFSAIAVSGKSALLFDELCHSCGGCLLACRHNAICEEQKIIGTLMTGTAAAQPGIHLINGTLKVGTPSAVPLIKQMKQASSQLTGDILLDCPPGTSCSMVTAVKNSDFCILVTEPTPFGKHDLELAMNITHLLQIPTGVVINKSDAAAGDENIEAFCSSRQIPVLAKIPHSLSFAKQYAAGCIPADFQNIAAAIWQQLKAERSARA</sequence>
<dbReference type="SUPFAM" id="SSF54862">
    <property type="entry name" value="4Fe-4S ferredoxins"/>
    <property type="match status" value="1"/>
</dbReference>
<reference evidence="3" key="1">
    <citation type="submission" date="2015-03" db="EMBL/GenBank/DDBJ databases">
        <authorList>
            <person name="Nijsse Bart"/>
        </authorList>
    </citation>
    <scope>NUCLEOTIDE SEQUENCE [LARGE SCALE GENOMIC DNA]</scope>
</reference>
<name>A0A0U1KZ56_9FIRM</name>
<dbReference type="AlphaFoldDB" id="A0A0U1KZ56"/>
<organism evidence="2 3">
    <name type="scientific">Sporomusa ovata</name>
    <dbReference type="NCBI Taxonomy" id="2378"/>
    <lineage>
        <taxon>Bacteria</taxon>
        <taxon>Bacillati</taxon>
        <taxon>Bacillota</taxon>
        <taxon>Negativicutes</taxon>
        <taxon>Selenomonadales</taxon>
        <taxon>Sporomusaceae</taxon>
        <taxon>Sporomusa</taxon>
    </lineage>
</organism>
<feature type="domain" description="4Fe-4S ferredoxin-type" evidence="1">
    <location>
        <begin position="88"/>
        <end position="116"/>
    </location>
</feature>
<gene>
    <name evidence="2" type="ORF">SpAn4DRAFT_2879</name>
</gene>
<protein>
    <submittedName>
        <fullName evidence="2">MinD superfamily P-loop ATPase containing an inserted ferredoxin domain</fullName>
    </submittedName>
</protein>
<dbReference type="PANTHER" id="PTHR43063">
    <property type="entry name" value="4FE-4S CLUSTER CONTAINING PARA FAMILY ATPASE PROTEIN"/>
    <property type="match status" value="1"/>
</dbReference>
<dbReference type="SUPFAM" id="SSF52540">
    <property type="entry name" value="P-loop containing nucleoside triphosphate hydrolases"/>
    <property type="match status" value="1"/>
</dbReference>
<keyword evidence="3" id="KW-1185">Reference proteome</keyword>
<dbReference type="Gene3D" id="3.30.70.20">
    <property type="match status" value="1"/>
</dbReference>
<feature type="domain" description="4Fe-4S ferredoxin-type" evidence="1">
    <location>
        <begin position="58"/>
        <end position="87"/>
    </location>
</feature>
<dbReference type="PROSITE" id="PS51379">
    <property type="entry name" value="4FE4S_FER_2"/>
    <property type="match status" value="2"/>
</dbReference>
<dbReference type="Gene3D" id="3.40.50.300">
    <property type="entry name" value="P-loop containing nucleotide triphosphate hydrolases"/>
    <property type="match status" value="1"/>
</dbReference>
<dbReference type="InterPro" id="IPR002586">
    <property type="entry name" value="CobQ/CobB/MinD/ParA_Nub-bd_dom"/>
</dbReference>
<dbReference type="Pfam" id="PF01656">
    <property type="entry name" value="CbiA"/>
    <property type="match status" value="1"/>
</dbReference>
<dbReference type="RefSeq" id="WP_021167133.1">
    <property type="nucleotide sequence ID" value="NZ_CTRP01000010.1"/>
</dbReference>
<evidence type="ECO:0000259" key="1">
    <source>
        <dbReference type="PROSITE" id="PS51379"/>
    </source>
</evidence>